<dbReference type="InterPro" id="IPR001075">
    <property type="entry name" value="NIF_FeS_clus_asmbl_NifU_C"/>
</dbReference>
<evidence type="ECO:0000256" key="1">
    <source>
        <dbReference type="ARBA" id="ARBA00006420"/>
    </source>
</evidence>
<sequence length="209" mass="22942">MFIQTRDTPNPNSLMFYPGVDILPGSTLELTSAAAAHQSPLARALFRVDGVKSVFLASDFVTINKDEAAEWSTLKPNIYATMMDFFASNQPVVLDSYEAPTDTAVSEDDDEIVAMIKELLDSRIRPAVQEDGGDILFQGFVDGIVQLRLSGACTGCPSSIFTLKNGVENMLMHYIPEVEGVEQVFDEELDNVNHDAFKALEDRLGSDKV</sequence>
<dbReference type="GO" id="GO:0005506">
    <property type="term" value="F:iron ion binding"/>
    <property type="evidence" value="ECO:0007669"/>
    <property type="project" value="InterPro"/>
</dbReference>
<dbReference type="FunFam" id="3.30.1370.70:FF:000005">
    <property type="entry name" value="Type Fe-S cluster assembly protein NFU"/>
    <property type="match status" value="1"/>
</dbReference>
<comment type="similarity">
    <text evidence="1">Belongs to the NifU family.</text>
</comment>
<dbReference type="GO" id="GO:0051539">
    <property type="term" value="F:4 iron, 4 sulfur cluster binding"/>
    <property type="evidence" value="ECO:0000318"/>
    <property type="project" value="GO_Central"/>
</dbReference>
<dbReference type="InterPro" id="IPR035433">
    <property type="entry name" value="NFU1-like"/>
</dbReference>
<dbReference type="Gene3D" id="3.30.1370.70">
    <property type="entry name" value="Scaffold protein Nfu/NifU, N-terminal domain"/>
    <property type="match status" value="1"/>
</dbReference>
<keyword evidence="4" id="KW-1185">Reference proteome</keyword>
<dbReference type="RefSeq" id="XP_001744564.1">
    <property type="nucleotide sequence ID" value="XM_001744512.1"/>
</dbReference>
<dbReference type="SUPFAM" id="SSF117916">
    <property type="entry name" value="Fe-S cluster assembly (FSCA) domain-like"/>
    <property type="match status" value="1"/>
</dbReference>
<dbReference type="InterPro" id="IPR034904">
    <property type="entry name" value="FSCA_dom_sf"/>
</dbReference>
<dbReference type="GO" id="GO:0051604">
    <property type="term" value="P:protein maturation"/>
    <property type="evidence" value="ECO:0000318"/>
    <property type="project" value="GO_Central"/>
</dbReference>
<dbReference type="InterPro" id="IPR036498">
    <property type="entry name" value="Nfu/NifU_N_sf"/>
</dbReference>
<dbReference type="eggNOG" id="KOG2358">
    <property type="taxonomic scope" value="Eukaryota"/>
</dbReference>
<evidence type="ECO:0000313" key="3">
    <source>
        <dbReference type="EMBL" id="EDQ90513.1"/>
    </source>
</evidence>
<evidence type="ECO:0000313" key="4">
    <source>
        <dbReference type="Proteomes" id="UP000001357"/>
    </source>
</evidence>
<dbReference type="STRING" id="81824.A9UW74"/>
<dbReference type="GO" id="GO:0016226">
    <property type="term" value="P:iron-sulfur cluster assembly"/>
    <property type="evidence" value="ECO:0007669"/>
    <property type="project" value="InterPro"/>
</dbReference>
<dbReference type="OMA" id="IFEHIME"/>
<dbReference type="PANTHER" id="PTHR11178">
    <property type="entry name" value="IRON-SULFUR CLUSTER SCAFFOLD PROTEIN NFU-RELATED"/>
    <property type="match status" value="1"/>
</dbReference>
<protein>
    <recommendedName>
        <fullName evidence="2">Scaffold protein Nfu/NifU N-terminal domain-containing protein</fullName>
    </recommendedName>
</protein>
<dbReference type="FunFam" id="3.30.300.130:FF:000001">
    <property type="entry name" value="NFU1 iron-sulfur cluster scaffold"/>
    <property type="match status" value="1"/>
</dbReference>
<dbReference type="KEGG" id="mbr:MONBRDRAFT_24367"/>
<feature type="domain" description="Scaffold protein Nfu/NifU N-terminal" evidence="2">
    <location>
        <begin position="3"/>
        <end position="89"/>
    </location>
</feature>
<name>A9UW74_MONBE</name>
<dbReference type="InParanoid" id="A9UW74"/>
<dbReference type="EMBL" id="CH991547">
    <property type="protein sequence ID" value="EDQ90513.1"/>
    <property type="molecule type" value="Genomic_DNA"/>
</dbReference>
<dbReference type="InterPro" id="IPR014824">
    <property type="entry name" value="Nfu/NifU_N"/>
</dbReference>
<dbReference type="Pfam" id="PF01106">
    <property type="entry name" value="NifU"/>
    <property type="match status" value="1"/>
</dbReference>
<dbReference type="SMART" id="SM00932">
    <property type="entry name" value="Nfu_N"/>
    <property type="match status" value="1"/>
</dbReference>
<dbReference type="Proteomes" id="UP000001357">
    <property type="component" value="Unassembled WGS sequence"/>
</dbReference>
<proteinExistence type="inferred from homology"/>
<evidence type="ECO:0000259" key="2">
    <source>
        <dbReference type="SMART" id="SM00932"/>
    </source>
</evidence>
<organism evidence="3 4">
    <name type="scientific">Monosiga brevicollis</name>
    <name type="common">Choanoflagellate</name>
    <dbReference type="NCBI Taxonomy" id="81824"/>
    <lineage>
        <taxon>Eukaryota</taxon>
        <taxon>Choanoflagellata</taxon>
        <taxon>Craspedida</taxon>
        <taxon>Salpingoecidae</taxon>
        <taxon>Monosiga</taxon>
    </lineage>
</organism>
<dbReference type="FunCoup" id="A9UW74">
    <property type="interactions" value="1208"/>
</dbReference>
<dbReference type="Pfam" id="PF08712">
    <property type="entry name" value="Nfu_N"/>
    <property type="match status" value="1"/>
</dbReference>
<reference evidence="3 4" key="1">
    <citation type="journal article" date="2008" name="Nature">
        <title>The genome of the choanoflagellate Monosiga brevicollis and the origin of metazoans.</title>
        <authorList>
            <consortium name="JGI Sequencing"/>
            <person name="King N."/>
            <person name="Westbrook M.J."/>
            <person name="Young S.L."/>
            <person name="Kuo A."/>
            <person name="Abedin M."/>
            <person name="Chapman J."/>
            <person name="Fairclough S."/>
            <person name="Hellsten U."/>
            <person name="Isogai Y."/>
            <person name="Letunic I."/>
            <person name="Marr M."/>
            <person name="Pincus D."/>
            <person name="Putnam N."/>
            <person name="Rokas A."/>
            <person name="Wright K.J."/>
            <person name="Zuzow R."/>
            <person name="Dirks W."/>
            <person name="Good M."/>
            <person name="Goodstein D."/>
            <person name="Lemons D."/>
            <person name="Li W."/>
            <person name="Lyons J.B."/>
            <person name="Morris A."/>
            <person name="Nichols S."/>
            <person name="Richter D.J."/>
            <person name="Salamov A."/>
            <person name="Bork P."/>
            <person name="Lim W.A."/>
            <person name="Manning G."/>
            <person name="Miller W.T."/>
            <person name="McGinnis W."/>
            <person name="Shapiro H."/>
            <person name="Tjian R."/>
            <person name="Grigoriev I.V."/>
            <person name="Rokhsar D."/>
        </authorList>
    </citation>
    <scope>NUCLEOTIDE SEQUENCE [LARGE SCALE GENOMIC DNA]</scope>
    <source>
        <strain evidence="4">MX1 / ATCC 50154</strain>
    </source>
</reference>
<accession>A9UW74</accession>
<dbReference type="PANTHER" id="PTHR11178:SF1">
    <property type="entry name" value="NFU1 IRON-SULFUR CLUSTER SCAFFOLD HOMOLOG, MITOCHONDRIAL"/>
    <property type="match status" value="1"/>
</dbReference>
<dbReference type="PIRSF" id="PIRSF036773">
    <property type="entry name" value="HIRIP5"/>
    <property type="match status" value="1"/>
</dbReference>
<dbReference type="SUPFAM" id="SSF110836">
    <property type="entry name" value="Hypothetical protein SAV1430"/>
    <property type="match status" value="1"/>
</dbReference>
<gene>
    <name evidence="3" type="ORF">MONBRDRAFT_24367</name>
</gene>
<dbReference type="Gene3D" id="3.30.300.130">
    <property type="entry name" value="Fe-S cluster assembly (FSCA)"/>
    <property type="match status" value="1"/>
</dbReference>
<dbReference type="GO" id="GO:0005739">
    <property type="term" value="C:mitochondrion"/>
    <property type="evidence" value="ECO:0000318"/>
    <property type="project" value="GO_Central"/>
</dbReference>
<dbReference type="AlphaFoldDB" id="A9UW74"/>
<dbReference type="GeneID" id="5889879"/>